<dbReference type="InterPro" id="IPR010982">
    <property type="entry name" value="Lambda_DNA-bd_dom_sf"/>
</dbReference>
<reference evidence="2 3" key="1">
    <citation type="submission" date="2019-02" db="EMBL/GenBank/DDBJ databases">
        <title>Pedobacter sp. RP-1-14 sp. nov., isolated from Arctic soil.</title>
        <authorList>
            <person name="Dahal R.H."/>
        </authorList>
    </citation>
    <scope>NUCLEOTIDE SEQUENCE [LARGE SCALE GENOMIC DNA]</scope>
    <source>
        <strain evidence="2 3">RP-1-14</strain>
    </source>
</reference>
<evidence type="ECO:0000259" key="1">
    <source>
        <dbReference type="PROSITE" id="PS50943"/>
    </source>
</evidence>
<dbReference type="Proteomes" id="UP000293347">
    <property type="component" value="Unassembled WGS sequence"/>
</dbReference>
<protein>
    <submittedName>
        <fullName evidence="2">XRE family transcriptional regulator</fullName>
    </submittedName>
</protein>
<dbReference type="InterPro" id="IPR001387">
    <property type="entry name" value="Cro/C1-type_HTH"/>
</dbReference>
<dbReference type="Gene3D" id="1.10.260.40">
    <property type="entry name" value="lambda repressor-like DNA-binding domains"/>
    <property type="match status" value="1"/>
</dbReference>
<dbReference type="Pfam" id="PF01381">
    <property type="entry name" value="HTH_3"/>
    <property type="match status" value="1"/>
</dbReference>
<dbReference type="OrthoDB" id="674774at2"/>
<keyword evidence="3" id="KW-1185">Reference proteome</keyword>
<comment type="caution">
    <text evidence="2">The sequence shown here is derived from an EMBL/GenBank/DDBJ whole genome shotgun (WGS) entry which is preliminary data.</text>
</comment>
<organism evidence="2 3">
    <name type="scientific">Pedobacter psychroterrae</name>
    <dbReference type="NCBI Taxonomy" id="2530453"/>
    <lineage>
        <taxon>Bacteria</taxon>
        <taxon>Pseudomonadati</taxon>
        <taxon>Bacteroidota</taxon>
        <taxon>Sphingobacteriia</taxon>
        <taxon>Sphingobacteriales</taxon>
        <taxon>Sphingobacteriaceae</taxon>
        <taxon>Pedobacter</taxon>
    </lineage>
</organism>
<dbReference type="PROSITE" id="PS50943">
    <property type="entry name" value="HTH_CROC1"/>
    <property type="match status" value="1"/>
</dbReference>
<dbReference type="CDD" id="cd00093">
    <property type="entry name" value="HTH_XRE"/>
    <property type="match status" value="1"/>
</dbReference>
<feature type="domain" description="HTH cro/C1-type" evidence="1">
    <location>
        <begin position="16"/>
        <end position="69"/>
    </location>
</feature>
<evidence type="ECO:0000313" key="2">
    <source>
        <dbReference type="EMBL" id="TCC96789.1"/>
    </source>
</evidence>
<dbReference type="EMBL" id="SJSL01000010">
    <property type="protein sequence ID" value="TCC96789.1"/>
    <property type="molecule type" value="Genomic_DNA"/>
</dbReference>
<proteinExistence type="predicted"/>
<evidence type="ECO:0000313" key="3">
    <source>
        <dbReference type="Proteomes" id="UP000293347"/>
    </source>
</evidence>
<accession>A0A4R0N9B7</accession>
<gene>
    <name evidence="2" type="ORF">EZ437_20575</name>
</gene>
<dbReference type="RefSeq" id="WP_131598023.1">
    <property type="nucleotide sequence ID" value="NZ_SJSL01000010.1"/>
</dbReference>
<dbReference type="AlphaFoldDB" id="A0A4R0N9B7"/>
<dbReference type="GO" id="GO:0003677">
    <property type="term" value="F:DNA binding"/>
    <property type="evidence" value="ECO:0007669"/>
    <property type="project" value="InterPro"/>
</dbReference>
<name>A0A4R0N9B7_9SPHI</name>
<dbReference type="SMART" id="SM00530">
    <property type="entry name" value="HTH_XRE"/>
    <property type="match status" value="1"/>
</dbReference>
<dbReference type="SUPFAM" id="SSF47413">
    <property type="entry name" value="lambda repressor-like DNA-binding domains"/>
    <property type="match status" value="1"/>
</dbReference>
<sequence>METPTKSNKVHIGRKISRIREIRGIKQDFLAIELGVSQQTISKIEQSEEVEEAMLEKIANVLGISSEAIKNFSEEVLIFHIQNMHDNASAYQYNYQCHYNPLDKVVELYERLLASEREKIELLKNSK</sequence>